<accession>A0A0B2ATX3</accession>
<name>A0A0B2ATX3_9MICC</name>
<evidence type="ECO:0000313" key="1">
    <source>
        <dbReference type="EMBL" id="KHL05441.1"/>
    </source>
</evidence>
<reference evidence="1 2" key="1">
    <citation type="submission" date="2014-09" db="EMBL/GenBank/DDBJ databases">
        <title>Genome sequence of Sinomonas sp. MUSC 117.</title>
        <authorList>
            <person name="Lee L.-H."/>
        </authorList>
    </citation>
    <scope>NUCLEOTIDE SEQUENCE [LARGE SCALE GENOMIC DNA]</scope>
    <source>
        <strain evidence="1 2">MUSC 117</strain>
    </source>
</reference>
<evidence type="ECO:0000313" key="2">
    <source>
        <dbReference type="Proteomes" id="UP000030982"/>
    </source>
</evidence>
<proteinExistence type="predicted"/>
<dbReference type="Proteomes" id="UP000030982">
    <property type="component" value="Unassembled WGS sequence"/>
</dbReference>
<protein>
    <submittedName>
        <fullName evidence="1">Uncharacterized protein</fullName>
    </submittedName>
</protein>
<organism evidence="1 2">
    <name type="scientific">Sinomonas humi</name>
    <dbReference type="NCBI Taxonomy" id="1338436"/>
    <lineage>
        <taxon>Bacteria</taxon>
        <taxon>Bacillati</taxon>
        <taxon>Actinomycetota</taxon>
        <taxon>Actinomycetes</taxon>
        <taxon>Micrococcales</taxon>
        <taxon>Micrococcaceae</taxon>
        <taxon>Sinomonas</taxon>
    </lineage>
</organism>
<keyword evidence="2" id="KW-1185">Reference proteome</keyword>
<dbReference type="EMBL" id="JTDL01000015">
    <property type="protein sequence ID" value="KHL05441.1"/>
    <property type="molecule type" value="Genomic_DNA"/>
</dbReference>
<gene>
    <name evidence="1" type="ORF">LK10_01085</name>
</gene>
<sequence>MANSLELSYSLRGDNAADDWFIAGELPGAVPIGIFHGNSRNELGTIGGERKAATAMRSTGLLEGGGGELAIDTPM</sequence>
<comment type="caution">
    <text evidence="1">The sequence shown here is derived from an EMBL/GenBank/DDBJ whole genome shotgun (WGS) entry which is preliminary data.</text>
</comment>
<dbReference type="AlphaFoldDB" id="A0A0B2ATX3"/>